<evidence type="ECO:0000313" key="2">
    <source>
        <dbReference type="Proteomes" id="UP000031535"/>
    </source>
</evidence>
<evidence type="ECO:0000313" key="1">
    <source>
        <dbReference type="EMBL" id="KIH83603.1"/>
    </source>
</evidence>
<dbReference type="OrthoDB" id="9790023at2"/>
<dbReference type="PATRIC" id="fig|226910.6.peg.2719"/>
<reference evidence="1 2" key="1">
    <citation type="submission" date="2015-01" db="EMBL/GenBank/DDBJ databases">
        <title>Complete genome of Pseudomonas batumici UCM B-321 producer of the batumin antibiotic with strong antistaphilococcal and potential anticancer activity.</title>
        <authorList>
            <person name="Klochko V.V."/>
            <person name="Zelena L.B."/>
            <person name="Elena K.A."/>
            <person name="Reva O.N."/>
        </authorList>
    </citation>
    <scope>NUCLEOTIDE SEQUENCE [LARGE SCALE GENOMIC DNA]</scope>
    <source>
        <strain evidence="1 2">UCM B-321</strain>
    </source>
</reference>
<organism evidence="1 2">
    <name type="scientific">Pseudomonas batumici</name>
    <dbReference type="NCBI Taxonomy" id="226910"/>
    <lineage>
        <taxon>Bacteria</taxon>
        <taxon>Pseudomonadati</taxon>
        <taxon>Pseudomonadota</taxon>
        <taxon>Gammaproteobacteria</taxon>
        <taxon>Pseudomonadales</taxon>
        <taxon>Pseudomonadaceae</taxon>
        <taxon>Pseudomonas</taxon>
    </lineage>
</organism>
<comment type="caution">
    <text evidence="1">The sequence shown here is derived from an EMBL/GenBank/DDBJ whole genome shotgun (WGS) entry which is preliminary data.</text>
</comment>
<accession>A0A0C2EXW3</accession>
<dbReference type="InterPro" id="IPR024078">
    <property type="entry name" value="LmbE-like_dom_sf"/>
</dbReference>
<protein>
    <submittedName>
        <fullName evidence="1">LmbE-like protein</fullName>
    </submittedName>
</protein>
<dbReference type="AlphaFoldDB" id="A0A0C2EXW3"/>
<dbReference type="Pfam" id="PF02585">
    <property type="entry name" value="PIG-L"/>
    <property type="match status" value="1"/>
</dbReference>
<dbReference type="SUPFAM" id="SSF102588">
    <property type="entry name" value="LmbE-like"/>
    <property type="match status" value="1"/>
</dbReference>
<sequence length="250" mass="27878">MRIQAARNEVAPLIWNSRQLARVPTVGLHRLIQPGARVVVIAPHPGDEVHCCGGLLQMLAALEHPLLLISITDGSALYPGSTLWPSSRLSVVCPQESAEALRRLGLELHRLKWIRGGFRHGALEQQEQPLSQFLRRYLRPDDVVLTTWREDGIADHDSVGRAAAQACAASGATLLEIPVHTWFRPLRDEGLIPWHRARKIRLDTWGIARKLHAAHAYHSHLQGDPKLGLPPALVPALLERARQPFELVFI</sequence>
<gene>
    <name evidence="1" type="ORF">UCMB321_2729</name>
</gene>
<keyword evidence="2" id="KW-1185">Reference proteome</keyword>
<name>A0A0C2EXW3_9PSED</name>
<dbReference type="STRING" id="226910.UCMB321_2729"/>
<dbReference type="EMBL" id="JXDG01000035">
    <property type="protein sequence ID" value="KIH83603.1"/>
    <property type="molecule type" value="Genomic_DNA"/>
</dbReference>
<proteinExistence type="predicted"/>
<dbReference type="Gene3D" id="3.40.50.10320">
    <property type="entry name" value="LmbE-like"/>
    <property type="match status" value="1"/>
</dbReference>
<dbReference type="Proteomes" id="UP000031535">
    <property type="component" value="Unassembled WGS sequence"/>
</dbReference>
<dbReference type="InterPro" id="IPR003737">
    <property type="entry name" value="GlcNAc_PI_deacetylase-related"/>
</dbReference>
<dbReference type="RefSeq" id="WP_052451187.1">
    <property type="nucleotide sequence ID" value="NZ_JXDG01000035.1"/>
</dbReference>